<dbReference type="PRINTS" id="PR00039">
    <property type="entry name" value="HTHLYSR"/>
</dbReference>
<keyword evidence="3" id="KW-0238">DNA-binding</keyword>
<dbReference type="InterPro" id="IPR000847">
    <property type="entry name" value="LysR_HTH_N"/>
</dbReference>
<dbReference type="PANTHER" id="PTHR30126:SF6">
    <property type="entry name" value="HTH-TYPE TRANSCRIPTIONAL REGULATOR CYSB-RELATED"/>
    <property type="match status" value="1"/>
</dbReference>
<protein>
    <submittedName>
        <fullName evidence="6">Cys regulon transcriptional activator CysB</fullName>
    </submittedName>
</protein>
<organism evidence="6">
    <name type="scientific">hydrothermal vent metagenome</name>
    <dbReference type="NCBI Taxonomy" id="652676"/>
    <lineage>
        <taxon>unclassified sequences</taxon>
        <taxon>metagenomes</taxon>
        <taxon>ecological metagenomes</taxon>
    </lineage>
</organism>
<name>A0A3B1A6S4_9ZZZZ</name>
<evidence type="ECO:0000256" key="2">
    <source>
        <dbReference type="ARBA" id="ARBA00023015"/>
    </source>
</evidence>
<evidence type="ECO:0000256" key="4">
    <source>
        <dbReference type="ARBA" id="ARBA00023163"/>
    </source>
</evidence>
<evidence type="ECO:0000256" key="3">
    <source>
        <dbReference type="ARBA" id="ARBA00023125"/>
    </source>
</evidence>
<dbReference type="GO" id="GO:0003700">
    <property type="term" value="F:DNA-binding transcription factor activity"/>
    <property type="evidence" value="ECO:0007669"/>
    <property type="project" value="InterPro"/>
</dbReference>
<dbReference type="Gene3D" id="1.10.10.10">
    <property type="entry name" value="Winged helix-like DNA-binding domain superfamily/Winged helix DNA-binding domain"/>
    <property type="match status" value="1"/>
</dbReference>
<sequence>MKLQQLRYICEVARRGLNVTTAAERLFTAQSGISTQIRLLEEELDVQIFERHGKRLTGVTSTGKGIIEMAERILTESDNIRQLAQQANDDSRGTLSIATTHTQAYHVLPPVIAHFSREFPGITLRIHQGDVAQIYEMLLSRTADVAITTATKNMPNELVMLPFREWNMAVITPLDHPLTQEPELTLEALAQHPLITYDHSVSGR</sequence>
<dbReference type="EMBL" id="UOFU01000073">
    <property type="protein sequence ID" value="VAW95452.1"/>
    <property type="molecule type" value="Genomic_DNA"/>
</dbReference>
<dbReference type="InterPro" id="IPR036390">
    <property type="entry name" value="WH_DNA-bd_sf"/>
</dbReference>
<dbReference type="InterPro" id="IPR005119">
    <property type="entry name" value="LysR_subst-bd"/>
</dbReference>
<dbReference type="InterPro" id="IPR036388">
    <property type="entry name" value="WH-like_DNA-bd_sf"/>
</dbReference>
<feature type="non-terminal residue" evidence="6">
    <location>
        <position position="204"/>
    </location>
</feature>
<feature type="domain" description="HTH lysR-type" evidence="5">
    <location>
        <begin position="1"/>
        <end position="59"/>
    </location>
</feature>
<dbReference type="AlphaFoldDB" id="A0A3B1A6S4"/>
<dbReference type="GO" id="GO:0000976">
    <property type="term" value="F:transcription cis-regulatory region binding"/>
    <property type="evidence" value="ECO:0007669"/>
    <property type="project" value="TreeGrafter"/>
</dbReference>
<dbReference type="Pfam" id="PF03466">
    <property type="entry name" value="LysR_substrate"/>
    <property type="match status" value="1"/>
</dbReference>
<dbReference type="Gene3D" id="3.40.190.290">
    <property type="match status" value="1"/>
</dbReference>
<dbReference type="SUPFAM" id="SSF46785">
    <property type="entry name" value="Winged helix' DNA-binding domain"/>
    <property type="match status" value="1"/>
</dbReference>
<dbReference type="PROSITE" id="PS50931">
    <property type="entry name" value="HTH_LYSR"/>
    <property type="match status" value="1"/>
</dbReference>
<dbReference type="GO" id="GO:0019344">
    <property type="term" value="P:cysteine biosynthetic process"/>
    <property type="evidence" value="ECO:0007669"/>
    <property type="project" value="TreeGrafter"/>
</dbReference>
<dbReference type="Pfam" id="PF00126">
    <property type="entry name" value="HTH_1"/>
    <property type="match status" value="1"/>
</dbReference>
<gene>
    <name evidence="6" type="ORF">MNBD_GAMMA20-2109</name>
</gene>
<proteinExistence type="inferred from homology"/>
<evidence type="ECO:0000256" key="1">
    <source>
        <dbReference type="ARBA" id="ARBA00009437"/>
    </source>
</evidence>
<reference evidence="6" key="1">
    <citation type="submission" date="2018-06" db="EMBL/GenBank/DDBJ databases">
        <authorList>
            <person name="Zhirakovskaya E."/>
        </authorList>
    </citation>
    <scope>NUCLEOTIDE SEQUENCE</scope>
</reference>
<evidence type="ECO:0000313" key="6">
    <source>
        <dbReference type="EMBL" id="VAW95452.1"/>
    </source>
</evidence>
<comment type="similarity">
    <text evidence="1">Belongs to the LysR transcriptional regulatory family.</text>
</comment>
<dbReference type="PANTHER" id="PTHR30126">
    <property type="entry name" value="HTH-TYPE TRANSCRIPTIONAL REGULATOR"/>
    <property type="match status" value="1"/>
</dbReference>
<keyword evidence="2" id="KW-0805">Transcription regulation</keyword>
<accession>A0A3B1A6S4</accession>
<dbReference type="SUPFAM" id="SSF53850">
    <property type="entry name" value="Periplasmic binding protein-like II"/>
    <property type="match status" value="1"/>
</dbReference>
<keyword evidence="4" id="KW-0804">Transcription</keyword>
<evidence type="ECO:0000259" key="5">
    <source>
        <dbReference type="PROSITE" id="PS50931"/>
    </source>
</evidence>